<sequence length="81" mass="8688">MRWHMDHATIFLAGVYLLPLAGVSFVSAWAHGHKPVFATALLLLGAALIAGVGIDRPEGLYHLSEIPDLTVQFVARVAALL</sequence>
<keyword evidence="1" id="KW-0472">Membrane</keyword>
<keyword evidence="1" id="KW-0812">Transmembrane</keyword>
<dbReference type="AlphaFoldDB" id="A0A2W7QAX8"/>
<proteinExistence type="predicted"/>
<accession>A0A2W7QAX8</accession>
<dbReference type="STRING" id="121821.GCA_001870675_00154"/>
<protein>
    <submittedName>
        <fullName evidence="2">Uncharacterized protein</fullName>
    </submittedName>
</protein>
<gene>
    <name evidence="2" type="ORF">LY56_01365</name>
</gene>
<dbReference type="OrthoDB" id="7870648at2"/>
<dbReference type="RefSeq" id="WP_143079855.1">
    <property type="nucleotide sequence ID" value="NZ_MEHT01000001.1"/>
</dbReference>
<dbReference type="Proteomes" id="UP000249364">
    <property type="component" value="Unassembled WGS sequence"/>
</dbReference>
<keyword evidence="1" id="KW-1133">Transmembrane helix</keyword>
<organism evidence="2 3">
    <name type="scientific">Roseinatronobacter thiooxidans</name>
    <dbReference type="NCBI Taxonomy" id="121821"/>
    <lineage>
        <taxon>Bacteria</taxon>
        <taxon>Pseudomonadati</taxon>
        <taxon>Pseudomonadota</taxon>
        <taxon>Alphaproteobacteria</taxon>
        <taxon>Rhodobacterales</taxon>
        <taxon>Paracoccaceae</taxon>
        <taxon>Roseinatronobacter</taxon>
    </lineage>
</organism>
<reference evidence="2 3" key="1">
    <citation type="submission" date="2018-06" db="EMBL/GenBank/DDBJ databases">
        <title>Genomic Encyclopedia of Archaeal and Bacterial Type Strains, Phase II (KMG-II): from individual species to whole genera.</title>
        <authorList>
            <person name="Goeker M."/>
        </authorList>
    </citation>
    <scope>NUCLEOTIDE SEQUENCE [LARGE SCALE GENOMIC DNA]</scope>
    <source>
        <strain evidence="2 3">DSM 13087</strain>
    </source>
</reference>
<evidence type="ECO:0000313" key="3">
    <source>
        <dbReference type="Proteomes" id="UP000249364"/>
    </source>
</evidence>
<feature type="transmembrane region" description="Helical" evidence="1">
    <location>
        <begin position="7"/>
        <end position="30"/>
    </location>
</feature>
<evidence type="ECO:0000313" key="2">
    <source>
        <dbReference type="EMBL" id="PZX45804.1"/>
    </source>
</evidence>
<feature type="transmembrane region" description="Helical" evidence="1">
    <location>
        <begin position="36"/>
        <end position="54"/>
    </location>
</feature>
<evidence type="ECO:0000256" key="1">
    <source>
        <dbReference type="SAM" id="Phobius"/>
    </source>
</evidence>
<keyword evidence="3" id="KW-1185">Reference proteome</keyword>
<comment type="caution">
    <text evidence="2">The sequence shown here is derived from an EMBL/GenBank/DDBJ whole genome shotgun (WGS) entry which is preliminary data.</text>
</comment>
<dbReference type="EMBL" id="QKZQ01000005">
    <property type="protein sequence ID" value="PZX45804.1"/>
    <property type="molecule type" value="Genomic_DNA"/>
</dbReference>
<name>A0A2W7QAX8_9RHOB</name>